<feature type="signal peptide" evidence="1">
    <location>
        <begin position="1"/>
        <end position="23"/>
    </location>
</feature>
<comment type="caution">
    <text evidence="2">The sequence shown here is derived from an EMBL/GenBank/DDBJ whole genome shotgun (WGS) entry which is preliminary data.</text>
</comment>
<evidence type="ECO:0008006" key="4">
    <source>
        <dbReference type="Google" id="ProtNLM"/>
    </source>
</evidence>
<evidence type="ECO:0000313" key="3">
    <source>
        <dbReference type="Proteomes" id="UP000233782"/>
    </source>
</evidence>
<keyword evidence="1" id="KW-0732">Signal</keyword>
<organism evidence="2 3">
    <name type="scientific">Pontibacter ramchanderi</name>
    <dbReference type="NCBI Taxonomy" id="1179743"/>
    <lineage>
        <taxon>Bacteria</taxon>
        <taxon>Pseudomonadati</taxon>
        <taxon>Bacteroidota</taxon>
        <taxon>Cytophagia</taxon>
        <taxon>Cytophagales</taxon>
        <taxon>Hymenobacteraceae</taxon>
        <taxon>Pontibacter</taxon>
    </lineage>
</organism>
<sequence length="112" mass="12564">MTFTRNIACTTLLLLAGLSAVKAQRLLPSAYLITSSSESGHIEDLNPKMNGYTLGFVLGGGMQFRHFSVDARFNRDIANSNELDNRLYFNTVQLGLGYTFKHHRFCLFGSWP</sequence>
<dbReference type="RefSeq" id="WP_143741256.1">
    <property type="nucleotide sequence ID" value="NZ_PJMU01000002.1"/>
</dbReference>
<protein>
    <recommendedName>
        <fullName evidence="4">Outer membrane protein with beta-barrel domain</fullName>
    </recommendedName>
</protein>
<keyword evidence="3" id="KW-1185">Reference proteome</keyword>
<reference evidence="2 3" key="1">
    <citation type="submission" date="2017-12" db="EMBL/GenBank/DDBJ databases">
        <title>Genomic Encyclopedia of Type Strains, Phase III (KMG-III): the genomes of soil and plant-associated and newly described type strains.</title>
        <authorList>
            <person name="Whitman W."/>
        </authorList>
    </citation>
    <scope>NUCLEOTIDE SEQUENCE [LARGE SCALE GENOMIC DNA]</scope>
    <source>
        <strain evidence="2 3">LP43</strain>
    </source>
</reference>
<feature type="chain" id="PRO_5014762325" description="Outer membrane protein with beta-barrel domain" evidence="1">
    <location>
        <begin position="24"/>
        <end position="112"/>
    </location>
</feature>
<dbReference type="AlphaFoldDB" id="A0A2N3UCZ4"/>
<evidence type="ECO:0000313" key="2">
    <source>
        <dbReference type="EMBL" id="PKV67250.1"/>
    </source>
</evidence>
<evidence type="ECO:0000256" key="1">
    <source>
        <dbReference type="SAM" id="SignalP"/>
    </source>
</evidence>
<name>A0A2N3UCZ4_9BACT</name>
<gene>
    <name evidence="2" type="ORF">BD749_2392</name>
</gene>
<accession>A0A2N3UCZ4</accession>
<proteinExistence type="predicted"/>
<dbReference type="Proteomes" id="UP000233782">
    <property type="component" value="Unassembled WGS sequence"/>
</dbReference>
<dbReference type="EMBL" id="PJMU01000002">
    <property type="protein sequence ID" value="PKV67250.1"/>
    <property type="molecule type" value="Genomic_DNA"/>
</dbReference>